<protein>
    <recommendedName>
        <fullName evidence="1">Integrase zinc-binding domain-containing protein</fullName>
    </recommendedName>
</protein>
<dbReference type="Pfam" id="PF17921">
    <property type="entry name" value="Integrase_H2C2"/>
    <property type="match status" value="1"/>
</dbReference>
<proteinExistence type="predicted"/>
<dbReference type="SUPFAM" id="SSF53098">
    <property type="entry name" value="Ribonuclease H-like"/>
    <property type="match status" value="1"/>
</dbReference>
<gene>
    <name evidence="2" type="ORF">HRI_000155400</name>
</gene>
<feature type="domain" description="Integrase zinc-binding" evidence="1">
    <location>
        <begin position="2"/>
        <end position="54"/>
    </location>
</feature>
<name>A0A9W7GTZ6_HIBTR</name>
<dbReference type="FunFam" id="1.10.340.70:FF:000001">
    <property type="entry name" value="Retrovirus-related Pol polyprotein from transposon gypsy-like Protein"/>
    <property type="match status" value="1"/>
</dbReference>
<dbReference type="GO" id="GO:0003676">
    <property type="term" value="F:nucleic acid binding"/>
    <property type="evidence" value="ECO:0007669"/>
    <property type="project" value="InterPro"/>
</dbReference>
<evidence type="ECO:0000313" key="3">
    <source>
        <dbReference type="Proteomes" id="UP001165190"/>
    </source>
</evidence>
<sequence length="139" mass="15890">MQQLLSTLHDSPHGGHSGKQATFQRLHSYFYWPCMRAMVHSYVQNCDVCQRTKSEHVAPPGLLQPLPIPNQAWDIITMDFVEGLPPSNKFNCILVVIDKFTKYGHFIPLAHPYTVVDVARLYGDNVYKLHGQPRCNTRV</sequence>
<keyword evidence="3" id="KW-1185">Reference proteome</keyword>
<comment type="caution">
    <text evidence="2">The sequence shown here is derived from an EMBL/GenBank/DDBJ whole genome shotgun (WGS) entry which is preliminary data.</text>
</comment>
<dbReference type="InterPro" id="IPR012337">
    <property type="entry name" value="RNaseH-like_sf"/>
</dbReference>
<accession>A0A9W7GTZ6</accession>
<dbReference type="OrthoDB" id="1938712at2759"/>
<dbReference type="EMBL" id="BSYR01000003">
    <property type="protein sequence ID" value="GMI64861.1"/>
    <property type="molecule type" value="Genomic_DNA"/>
</dbReference>
<dbReference type="AlphaFoldDB" id="A0A9W7GTZ6"/>
<evidence type="ECO:0000259" key="1">
    <source>
        <dbReference type="Pfam" id="PF17921"/>
    </source>
</evidence>
<dbReference type="Gene3D" id="1.10.340.70">
    <property type="match status" value="1"/>
</dbReference>
<dbReference type="Gene3D" id="3.30.420.10">
    <property type="entry name" value="Ribonuclease H-like superfamily/Ribonuclease H"/>
    <property type="match status" value="1"/>
</dbReference>
<dbReference type="PANTHER" id="PTHR37984:SF15">
    <property type="entry name" value="INTEGRASE CATALYTIC DOMAIN-CONTAINING PROTEIN"/>
    <property type="match status" value="1"/>
</dbReference>
<reference evidence="2" key="1">
    <citation type="submission" date="2023-05" db="EMBL/GenBank/DDBJ databases">
        <title>Genome and transcriptome analyses reveal genes involved in the formation of fine ridges on petal epidermal cells in Hibiscus trionum.</title>
        <authorList>
            <person name="Koshimizu S."/>
            <person name="Masuda S."/>
            <person name="Ishii T."/>
            <person name="Shirasu K."/>
            <person name="Hoshino A."/>
            <person name="Arita M."/>
        </authorList>
    </citation>
    <scope>NUCLEOTIDE SEQUENCE</scope>
    <source>
        <strain evidence="2">Hamamatsu line</strain>
    </source>
</reference>
<organism evidence="2 3">
    <name type="scientific">Hibiscus trionum</name>
    <name type="common">Flower of an hour</name>
    <dbReference type="NCBI Taxonomy" id="183268"/>
    <lineage>
        <taxon>Eukaryota</taxon>
        <taxon>Viridiplantae</taxon>
        <taxon>Streptophyta</taxon>
        <taxon>Embryophyta</taxon>
        <taxon>Tracheophyta</taxon>
        <taxon>Spermatophyta</taxon>
        <taxon>Magnoliopsida</taxon>
        <taxon>eudicotyledons</taxon>
        <taxon>Gunneridae</taxon>
        <taxon>Pentapetalae</taxon>
        <taxon>rosids</taxon>
        <taxon>malvids</taxon>
        <taxon>Malvales</taxon>
        <taxon>Malvaceae</taxon>
        <taxon>Malvoideae</taxon>
        <taxon>Hibiscus</taxon>
    </lineage>
</organism>
<dbReference type="InterPro" id="IPR041588">
    <property type="entry name" value="Integrase_H2C2"/>
</dbReference>
<dbReference type="InterPro" id="IPR036397">
    <property type="entry name" value="RNaseH_sf"/>
</dbReference>
<dbReference type="Proteomes" id="UP001165190">
    <property type="component" value="Unassembled WGS sequence"/>
</dbReference>
<dbReference type="PANTHER" id="PTHR37984">
    <property type="entry name" value="PROTEIN CBG26694"/>
    <property type="match status" value="1"/>
</dbReference>
<dbReference type="InterPro" id="IPR050951">
    <property type="entry name" value="Retrovirus_Pol_polyprotein"/>
</dbReference>
<evidence type="ECO:0000313" key="2">
    <source>
        <dbReference type="EMBL" id="GMI64861.1"/>
    </source>
</evidence>